<accession>A0A382ZNY1</accession>
<dbReference type="AlphaFoldDB" id="A0A382ZNY1"/>
<protein>
    <submittedName>
        <fullName evidence="1">Uncharacterized protein</fullName>
    </submittedName>
</protein>
<feature type="non-terminal residue" evidence="1">
    <location>
        <position position="152"/>
    </location>
</feature>
<reference evidence="1" key="1">
    <citation type="submission" date="2018-05" db="EMBL/GenBank/DDBJ databases">
        <authorList>
            <person name="Lanie J.A."/>
            <person name="Ng W.-L."/>
            <person name="Kazmierczak K.M."/>
            <person name="Andrzejewski T.M."/>
            <person name="Davidsen T.M."/>
            <person name="Wayne K.J."/>
            <person name="Tettelin H."/>
            <person name="Glass J.I."/>
            <person name="Rusch D."/>
            <person name="Podicherti R."/>
            <person name="Tsui H.-C.T."/>
            <person name="Winkler M.E."/>
        </authorList>
    </citation>
    <scope>NUCLEOTIDE SEQUENCE</scope>
</reference>
<name>A0A382ZNY1_9ZZZZ</name>
<organism evidence="1">
    <name type="scientific">marine metagenome</name>
    <dbReference type="NCBI Taxonomy" id="408172"/>
    <lineage>
        <taxon>unclassified sequences</taxon>
        <taxon>metagenomes</taxon>
        <taxon>ecological metagenomes</taxon>
    </lineage>
</organism>
<gene>
    <name evidence="1" type="ORF">METZ01_LOCUS450036</name>
</gene>
<dbReference type="EMBL" id="UINC01185467">
    <property type="protein sequence ID" value="SVD97182.1"/>
    <property type="molecule type" value="Genomic_DNA"/>
</dbReference>
<proteinExistence type="predicted"/>
<sequence>MSNNKSSIISPGEKWDKYLNIFNKYGLNDIYFNYRYLNLYISKDSHALIESFVFQSDGEIFFLPYIRRPIMDSSNLWDFETVYGYSGPISTNENTEFLELAWQNFKRLMKKIGIIAGLIRFHPFFNNDRFCTNNALEVHYDRDTVWMDCNRD</sequence>
<evidence type="ECO:0000313" key="1">
    <source>
        <dbReference type="EMBL" id="SVD97182.1"/>
    </source>
</evidence>